<accession>A0A0A5G953</accession>
<comment type="caution">
    <text evidence="1">The sequence shown here is derived from an EMBL/GenBank/DDBJ whole genome shotgun (WGS) entry which is preliminary data.</text>
</comment>
<evidence type="ECO:0000313" key="2">
    <source>
        <dbReference type="Proteomes" id="UP000030403"/>
    </source>
</evidence>
<dbReference type="OrthoDB" id="2379013at2"/>
<protein>
    <recommendedName>
        <fullName evidence="3">Tetratricopeptide repeat protein</fullName>
    </recommendedName>
</protein>
<dbReference type="STRING" id="1385511.GCA_000425225_02432"/>
<evidence type="ECO:0008006" key="3">
    <source>
        <dbReference type="Google" id="ProtNLM"/>
    </source>
</evidence>
<sequence length="602" mass="70396">MSQQSTYTASTNITSRNMVWTSNLHVQDLRDEFSTHKINIHVKDRSFYPYHGINLIVEELDKAKILSSDCKSAYKKLMNEWKNTQFSSDSILYSIIRRISRESMSSINLIDNFTQLLKRDMVSYFNQMNQKLYLFIQDSEWLDRPTLRILYHIAKIVPGNILTQAWGFSGRTHFEDFETSFDDITNNIIRARYMIFNKISADLQLTDINENASDIRWEEMKYKSIAENPLSNAALALVTLNYEYGLLTCKSLAESDDANEELYRILGLIHVNLNHPELAYDSLMTALNITESVSKKAHLKYLCGLLATKRFYDFDLAEKLYDEGLELLRDETEDEEVRLEKAWLFNGISFLDATKGMQETQQRRQELFESTLRRELEALQIIKNDHGKGPLYLKFNLYSNIAFLLEIKKDYSKALEFWENMFAKYSYIESDGVKKADSLYLFRTGMLHWKKEEYDTALDYLQQSSSEAEFMKERIFYQLINYSIGYISLQKEDYSQALHAFANGLKLAKSLNDLEMIDKLSKGYLKVAIHNHSFEEAVAYLKQLFIAENYQIELLNKNSTDLYDIIQDCDLPSPKTKLPSYYPLFDLEAKPKIDMNSYLIHN</sequence>
<dbReference type="Gene3D" id="1.25.40.10">
    <property type="entry name" value="Tetratricopeptide repeat domain"/>
    <property type="match status" value="1"/>
</dbReference>
<organism evidence="1 2">
    <name type="scientific">Pontibacillus marinus BH030004 = DSM 16465</name>
    <dbReference type="NCBI Taxonomy" id="1385511"/>
    <lineage>
        <taxon>Bacteria</taxon>
        <taxon>Bacillati</taxon>
        <taxon>Bacillota</taxon>
        <taxon>Bacilli</taxon>
        <taxon>Bacillales</taxon>
        <taxon>Bacillaceae</taxon>
        <taxon>Pontibacillus</taxon>
    </lineage>
</organism>
<proteinExistence type="predicted"/>
<dbReference type="RefSeq" id="WP_027446137.1">
    <property type="nucleotide sequence ID" value="NZ_AULJ01000031.1"/>
</dbReference>
<dbReference type="InterPro" id="IPR019734">
    <property type="entry name" value="TPR_rpt"/>
</dbReference>
<dbReference type="InterPro" id="IPR011990">
    <property type="entry name" value="TPR-like_helical_dom_sf"/>
</dbReference>
<dbReference type="AlphaFoldDB" id="A0A0A5G953"/>
<dbReference type="eggNOG" id="COG0457">
    <property type="taxonomic scope" value="Bacteria"/>
</dbReference>
<name>A0A0A5G953_9BACI</name>
<gene>
    <name evidence="1" type="ORF">N783_04705</name>
</gene>
<dbReference type="EMBL" id="AVPF01000013">
    <property type="protein sequence ID" value="KGX89686.1"/>
    <property type="molecule type" value="Genomic_DNA"/>
</dbReference>
<dbReference type="SMART" id="SM00028">
    <property type="entry name" value="TPR"/>
    <property type="match status" value="4"/>
</dbReference>
<keyword evidence="2" id="KW-1185">Reference proteome</keyword>
<reference evidence="1 2" key="1">
    <citation type="submission" date="2013-08" db="EMBL/GenBank/DDBJ databases">
        <authorList>
            <person name="Huang J."/>
            <person name="Wang G."/>
        </authorList>
    </citation>
    <scope>NUCLEOTIDE SEQUENCE [LARGE SCALE GENOMIC DNA]</scope>
    <source>
        <strain evidence="1 2">BH030004</strain>
    </source>
</reference>
<dbReference type="SUPFAM" id="SSF48452">
    <property type="entry name" value="TPR-like"/>
    <property type="match status" value="1"/>
</dbReference>
<evidence type="ECO:0000313" key="1">
    <source>
        <dbReference type="EMBL" id="KGX89686.1"/>
    </source>
</evidence>
<dbReference type="Proteomes" id="UP000030403">
    <property type="component" value="Unassembled WGS sequence"/>
</dbReference>